<sequence length="353" mass="41321">MVREPICLMTDQDPSMKIAFGKVFTTMCHCFYMWHIMSKVSSKVGPILSKNSDFMSKLNYVVWSHYLEPEVFEKKWMSIMDEFGLQNHVWLTNLYEIRWDWIPSYFRDLYMVGLLRTTSRSESENNFFGDFSNPHFSLIEFYMQFESVMESQRHGNAKLSSNSESYFPPYKTPLPIEKYAARVYTLSIFYDVQAEICFACFSCRVIGVQEVESGLEYVIYDERGFHFTVRCSLDASNSTCSYIYFLRLGLVCRHIFVVLKDFKFETTPSDFLNTRWFKKGSIKPLFDIGDTVTQQSAALEENKFVINQLWSDIHSCVVMVENDSSLLQQFSRAITEQKKHLQSTIQNAHSLTN</sequence>
<accession>A0AAV0F2Q7</accession>
<evidence type="ECO:0000259" key="2">
    <source>
        <dbReference type="PROSITE" id="PS50966"/>
    </source>
</evidence>
<reference evidence="3" key="1">
    <citation type="submission" date="2022-07" db="EMBL/GenBank/DDBJ databases">
        <authorList>
            <person name="Macas J."/>
            <person name="Novak P."/>
            <person name="Neumann P."/>
        </authorList>
    </citation>
    <scope>NUCLEOTIDE SEQUENCE</scope>
</reference>
<proteinExistence type="predicted"/>
<dbReference type="InterPro" id="IPR007527">
    <property type="entry name" value="Znf_SWIM"/>
</dbReference>
<dbReference type="EMBL" id="CAMAPF010000956">
    <property type="protein sequence ID" value="CAH9129727.1"/>
    <property type="molecule type" value="Genomic_DNA"/>
</dbReference>
<keyword evidence="1" id="KW-0863">Zinc-finger</keyword>
<dbReference type="PANTHER" id="PTHR47718:SF18">
    <property type="entry name" value="PROTEIN FAR1-RELATED SEQUENCE 5-LIKE"/>
    <property type="match status" value="1"/>
</dbReference>
<evidence type="ECO:0000313" key="3">
    <source>
        <dbReference type="EMBL" id="CAH9129727.1"/>
    </source>
</evidence>
<comment type="caution">
    <text evidence="3">The sequence shown here is derived from an EMBL/GenBank/DDBJ whole genome shotgun (WGS) entry which is preliminary data.</text>
</comment>
<gene>
    <name evidence="3" type="ORF">CEPIT_LOCUS30077</name>
</gene>
<name>A0AAV0F2Q7_9ASTE</name>
<dbReference type="PROSITE" id="PS50966">
    <property type="entry name" value="ZF_SWIM"/>
    <property type="match status" value="1"/>
</dbReference>
<keyword evidence="1" id="KW-0862">Zinc</keyword>
<dbReference type="PANTHER" id="PTHR47718">
    <property type="entry name" value="OS01G0519700 PROTEIN"/>
    <property type="match status" value="1"/>
</dbReference>
<feature type="domain" description="SWIM-type" evidence="2">
    <location>
        <begin position="227"/>
        <end position="263"/>
    </location>
</feature>
<evidence type="ECO:0000256" key="1">
    <source>
        <dbReference type="PROSITE-ProRule" id="PRU00325"/>
    </source>
</evidence>
<keyword evidence="4" id="KW-1185">Reference proteome</keyword>
<keyword evidence="1" id="KW-0479">Metal-binding</keyword>
<evidence type="ECO:0000313" key="4">
    <source>
        <dbReference type="Proteomes" id="UP001152523"/>
    </source>
</evidence>
<dbReference type="Proteomes" id="UP001152523">
    <property type="component" value="Unassembled WGS sequence"/>
</dbReference>
<dbReference type="GO" id="GO:0008270">
    <property type="term" value="F:zinc ion binding"/>
    <property type="evidence" value="ECO:0007669"/>
    <property type="project" value="UniProtKB-KW"/>
</dbReference>
<dbReference type="AlphaFoldDB" id="A0AAV0F2Q7"/>
<organism evidence="3 4">
    <name type="scientific">Cuscuta epithymum</name>
    <dbReference type="NCBI Taxonomy" id="186058"/>
    <lineage>
        <taxon>Eukaryota</taxon>
        <taxon>Viridiplantae</taxon>
        <taxon>Streptophyta</taxon>
        <taxon>Embryophyta</taxon>
        <taxon>Tracheophyta</taxon>
        <taxon>Spermatophyta</taxon>
        <taxon>Magnoliopsida</taxon>
        <taxon>eudicotyledons</taxon>
        <taxon>Gunneridae</taxon>
        <taxon>Pentapetalae</taxon>
        <taxon>asterids</taxon>
        <taxon>lamiids</taxon>
        <taxon>Solanales</taxon>
        <taxon>Convolvulaceae</taxon>
        <taxon>Cuscuteae</taxon>
        <taxon>Cuscuta</taxon>
        <taxon>Cuscuta subgen. Cuscuta</taxon>
    </lineage>
</organism>
<protein>
    <recommendedName>
        <fullName evidence="2">SWIM-type domain-containing protein</fullName>
    </recommendedName>
</protein>